<dbReference type="InterPro" id="IPR003798">
    <property type="entry name" value="DNA_recombination_RmuC"/>
</dbReference>
<name>A0A9X4RUE6_9FLAO</name>
<proteinExistence type="inferred from homology"/>
<keyword evidence="3 5" id="KW-0175">Coiled coil</keyword>
<evidence type="ECO:0000256" key="3">
    <source>
        <dbReference type="ARBA" id="ARBA00023054"/>
    </source>
</evidence>
<keyword evidence="7" id="KW-1185">Reference proteome</keyword>
<dbReference type="EMBL" id="JANCMU010000003">
    <property type="protein sequence ID" value="MDG4946078.1"/>
    <property type="molecule type" value="Genomic_DNA"/>
</dbReference>
<evidence type="ECO:0000256" key="5">
    <source>
        <dbReference type="SAM" id="Coils"/>
    </source>
</evidence>
<sequence>MKNQFASRLNQITDREALLRETFNDYKQTTEEQLLNLNAKIERLHQDNSLMAQDITSLSTLKESLENRIEEFKIEITKLNKQLYDTELLRNDLQISLTKANSENENLINRLNEERAQLEELNKKFSTEFENLAQRILDEKSEKFAKQNQENLSVLLNPLQERIQGFEKRVENTHKESIEHGAKLRQQIIGLKELNEQMSKEANNLTRALKGESKTQGNWGEMILESVLEKSGLQKDQEYFVQQSFQTEDGRRLLPDVIIHLPGNKKIIIDSKVSLTAYEKYVNSSENDERAQWQKMHYRSIERHIDQLSSKNYHKLYEMDSLDFVMLFIPIESAFALASQTSPSLYRDAFEKNIILVTPTTLLAVLRTIDTLWQNEKQKKNAIDIATQAGLLYDTFANLLNELVKVGNQMDTAKGSYDSAMKKLTGNRNLFKNIQKLKKLGAKASKQIDENILKHVDLDNEEED</sequence>
<dbReference type="Proteomes" id="UP001152599">
    <property type="component" value="Unassembled WGS sequence"/>
</dbReference>
<evidence type="ECO:0000256" key="2">
    <source>
        <dbReference type="ARBA" id="ARBA00009840"/>
    </source>
</evidence>
<dbReference type="PANTHER" id="PTHR30563">
    <property type="entry name" value="DNA RECOMBINATION PROTEIN RMUC"/>
    <property type="match status" value="1"/>
</dbReference>
<feature type="coiled-coil region" evidence="5">
    <location>
        <begin position="27"/>
        <end position="135"/>
    </location>
</feature>
<comment type="function">
    <text evidence="1">Involved in DNA recombination.</text>
</comment>
<keyword evidence="4" id="KW-0233">DNA recombination</keyword>
<evidence type="ECO:0000313" key="7">
    <source>
        <dbReference type="Proteomes" id="UP001152599"/>
    </source>
</evidence>
<dbReference type="PANTHER" id="PTHR30563:SF0">
    <property type="entry name" value="DNA RECOMBINATION PROTEIN RMUC"/>
    <property type="match status" value="1"/>
</dbReference>
<dbReference type="GO" id="GO:0006310">
    <property type="term" value="P:DNA recombination"/>
    <property type="evidence" value="ECO:0007669"/>
    <property type="project" value="UniProtKB-KW"/>
</dbReference>
<comment type="similarity">
    <text evidence="2">Belongs to the RmuC family.</text>
</comment>
<gene>
    <name evidence="6" type="primary">rmuC</name>
    <name evidence="6" type="ORF">NMK71_06600</name>
</gene>
<accession>A0A9X4RUE6</accession>
<evidence type="ECO:0000256" key="4">
    <source>
        <dbReference type="ARBA" id="ARBA00023172"/>
    </source>
</evidence>
<dbReference type="AlphaFoldDB" id="A0A9X4RUE6"/>
<reference evidence="6" key="1">
    <citation type="submission" date="2022-07" db="EMBL/GenBank/DDBJ databases">
        <title>Description and genome-wide analysis of Profundicola chukchiensis gen. nov., sp. nov., marine bacteria isolated from bottom sediments of the Chukchi Sea.</title>
        <authorList>
            <person name="Romanenko L."/>
            <person name="Otstavnykh N."/>
            <person name="Kurilenko V."/>
            <person name="Eremeev V."/>
            <person name="Velansky P."/>
            <person name="Mikhailov V."/>
            <person name="Isaeva M."/>
        </authorList>
    </citation>
    <scope>NUCLEOTIDE SEQUENCE</scope>
    <source>
        <strain evidence="6">KMM 9713</strain>
    </source>
</reference>
<dbReference type="Pfam" id="PF02646">
    <property type="entry name" value="RmuC"/>
    <property type="match status" value="1"/>
</dbReference>
<evidence type="ECO:0000256" key="1">
    <source>
        <dbReference type="ARBA" id="ARBA00003416"/>
    </source>
</evidence>
<organism evidence="6 7">
    <name type="scientific">Profundicola chukchiensis</name>
    <dbReference type="NCBI Taxonomy" id="2961959"/>
    <lineage>
        <taxon>Bacteria</taxon>
        <taxon>Pseudomonadati</taxon>
        <taxon>Bacteroidota</taxon>
        <taxon>Flavobacteriia</taxon>
        <taxon>Flavobacteriales</taxon>
        <taxon>Weeksellaceae</taxon>
        <taxon>Profundicola</taxon>
    </lineage>
</organism>
<comment type="caution">
    <text evidence="6">The sequence shown here is derived from an EMBL/GenBank/DDBJ whole genome shotgun (WGS) entry which is preliminary data.</text>
</comment>
<protein>
    <submittedName>
        <fullName evidence="6">DNA recombination protein RmuC</fullName>
    </submittedName>
</protein>
<feature type="coiled-coil region" evidence="5">
    <location>
        <begin position="188"/>
        <end position="215"/>
    </location>
</feature>
<evidence type="ECO:0000313" key="6">
    <source>
        <dbReference type="EMBL" id="MDG4946078.1"/>
    </source>
</evidence>